<dbReference type="OrthoDB" id="9811721at2"/>
<evidence type="ECO:0000256" key="3">
    <source>
        <dbReference type="ARBA" id="ARBA00022448"/>
    </source>
</evidence>
<dbReference type="Gene3D" id="1.10.3470.10">
    <property type="entry name" value="ABC transporter involved in vitamin B12 uptake, BtuC"/>
    <property type="match status" value="1"/>
</dbReference>
<dbReference type="GO" id="GO:0005886">
    <property type="term" value="C:plasma membrane"/>
    <property type="evidence" value="ECO:0007669"/>
    <property type="project" value="UniProtKB-SubCell"/>
</dbReference>
<name>A0A1R1B255_PAELA</name>
<feature type="transmembrane region" description="Helical" evidence="8">
    <location>
        <begin position="57"/>
        <end position="76"/>
    </location>
</feature>
<evidence type="ECO:0000256" key="1">
    <source>
        <dbReference type="ARBA" id="ARBA00004651"/>
    </source>
</evidence>
<dbReference type="PANTHER" id="PTHR30472:SF65">
    <property type="entry name" value="SIDEROPHORE TRANSPORT SYSTEM PERMEASE PROTEIN YFIZ-RELATED"/>
    <property type="match status" value="1"/>
</dbReference>
<keyword evidence="6 8" id="KW-1133">Transmembrane helix</keyword>
<dbReference type="CDD" id="cd06550">
    <property type="entry name" value="TM_ABC_iron-siderophores_like"/>
    <property type="match status" value="1"/>
</dbReference>
<reference evidence="9 10" key="1">
    <citation type="submission" date="2016-11" db="EMBL/GenBank/DDBJ databases">
        <title>Paenibacillus species isolates.</title>
        <authorList>
            <person name="Beno S.M."/>
        </authorList>
    </citation>
    <scope>NUCLEOTIDE SEQUENCE [LARGE SCALE GENOMIC DNA]</scope>
    <source>
        <strain evidence="9 10">FSL F4-0100</strain>
    </source>
</reference>
<dbReference type="EMBL" id="MRTF01000004">
    <property type="protein sequence ID" value="OME92742.1"/>
    <property type="molecule type" value="Genomic_DNA"/>
</dbReference>
<dbReference type="Proteomes" id="UP000187074">
    <property type="component" value="Unassembled WGS sequence"/>
</dbReference>
<evidence type="ECO:0000256" key="8">
    <source>
        <dbReference type="SAM" id="Phobius"/>
    </source>
</evidence>
<evidence type="ECO:0000256" key="5">
    <source>
        <dbReference type="ARBA" id="ARBA00022692"/>
    </source>
</evidence>
<dbReference type="AlphaFoldDB" id="A0A1R1B255"/>
<evidence type="ECO:0000256" key="7">
    <source>
        <dbReference type="ARBA" id="ARBA00023136"/>
    </source>
</evidence>
<comment type="subcellular location">
    <subcellularLocation>
        <location evidence="1">Cell membrane</location>
        <topology evidence="1">Multi-pass membrane protein</topology>
    </subcellularLocation>
</comment>
<protein>
    <submittedName>
        <fullName evidence="9">Iron ABC transporter</fullName>
    </submittedName>
</protein>
<keyword evidence="5 8" id="KW-0812">Transmembrane</keyword>
<keyword evidence="4" id="KW-1003">Cell membrane</keyword>
<dbReference type="RefSeq" id="WP_076322772.1">
    <property type="nucleotide sequence ID" value="NZ_JBCMZZ010000033.1"/>
</dbReference>
<comment type="similarity">
    <text evidence="2">Belongs to the binding-protein-dependent transport system permease family. FecCD subfamily.</text>
</comment>
<feature type="transmembrane region" description="Helical" evidence="8">
    <location>
        <begin position="144"/>
        <end position="164"/>
    </location>
</feature>
<gene>
    <name evidence="9" type="ORF">BK123_12725</name>
</gene>
<evidence type="ECO:0000313" key="10">
    <source>
        <dbReference type="Proteomes" id="UP000187074"/>
    </source>
</evidence>
<feature type="transmembrane region" description="Helical" evidence="8">
    <location>
        <begin position="232"/>
        <end position="259"/>
    </location>
</feature>
<proteinExistence type="inferred from homology"/>
<feature type="transmembrane region" description="Helical" evidence="8">
    <location>
        <begin position="271"/>
        <end position="289"/>
    </location>
</feature>
<keyword evidence="3" id="KW-0813">Transport</keyword>
<dbReference type="InterPro" id="IPR000522">
    <property type="entry name" value="ABC_transptr_permease_BtuC"/>
</dbReference>
<keyword evidence="7 8" id="KW-0472">Membrane</keyword>
<feature type="transmembrane region" description="Helical" evidence="8">
    <location>
        <begin position="88"/>
        <end position="107"/>
    </location>
</feature>
<evidence type="ECO:0000256" key="6">
    <source>
        <dbReference type="ARBA" id="ARBA00022989"/>
    </source>
</evidence>
<feature type="transmembrane region" description="Helical" evidence="8">
    <location>
        <begin position="301"/>
        <end position="320"/>
    </location>
</feature>
<evidence type="ECO:0000313" key="9">
    <source>
        <dbReference type="EMBL" id="OME92742.1"/>
    </source>
</evidence>
<dbReference type="FunFam" id="1.10.3470.10:FF:000001">
    <property type="entry name" value="Vitamin B12 ABC transporter permease BtuC"/>
    <property type="match status" value="1"/>
</dbReference>
<dbReference type="InterPro" id="IPR037294">
    <property type="entry name" value="ABC_BtuC-like"/>
</dbReference>
<feature type="transmembrane region" description="Helical" evidence="8">
    <location>
        <begin position="113"/>
        <end position="132"/>
    </location>
</feature>
<accession>A0A1R1B255</accession>
<sequence length="327" mass="34065">MRVFGLFISLLALAAAVMGSIAFGVTNVPLHQVLESFTHFNGSNEHLIILTARLPRALIALAVGASLAVAGALMQVITRNPIASPSTLGVNSGAAFFIIMSAGWLGISGLQSLTWVALIGAAVSGGIVFFLGSIGRDGMTPVKITLAGASIAAFFHSLTQGFMLSDGKMFDQVLVWLVGSVAGRDLNQLAAVWPYMTVGMLVALLLGRHLNALSMGDDIAQSLGQKTALIKLLAAAAVILLAGGSVAAAGPIAFVGIIIPHIVRHLIGNDYRWILPYSAVLGALLLVTADLGSRYIAMPKEVPVGVMTAIIGVPFFVYIARKGRRAQ</sequence>
<dbReference type="GO" id="GO:0033214">
    <property type="term" value="P:siderophore-iron import into cell"/>
    <property type="evidence" value="ECO:0007669"/>
    <property type="project" value="TreeGrafter"/>
</dbReference>
<organism evidence="9 10">
    <name type="scientific">Paenibacillus lautus</name>
    <name type="common">Bacillus lautus</name>
    <dbReference type="NCBI Taxonomy" id="1401"/>
    <lineage>
        <taxon>Bacteria</taxon>
        <taxon>Bacillati</taxon>
        <taxon>Bacillota</taxon>
        <taxon>Bacilli</taxon>
        <taxon>Bacillales</taxon>
        <taxon>Paenibacillaceae</taxon>
        <taxon>Paenibacillus</taxon>
    </lineage>
</organism>
<evidence type="ECO:0000256" key="2">
    <source>
        <dbReference type="ARBA" id="ARBA00007935"/>
    </source>
</evidence>
<dbReference type="SUPFAM" id="SSF81345">
    <property type="entry name" value="ABC transporter involved in vitamin B12 uptake, BtuC"/>
    <property type="match status" value="1"/>
</dbReference>
<comment type="caution">
    <text evidence="9">The sequence shown here is derived from an EMBL/GenBank/DDBJ whole genome shotgun (WGS) entry which is preliminary data.</text>
</comment>
<dbReference type="PANTHER" id="PTHR30472">
    <property type="entry name" value="FERRIC ENTEROBACTIN TRANSPORT SYSTEM PERMEASE PROTEIN"/>
    <property type="match status" value="1"/>
</dbReference>
<feature type="transmembrane region" description="Helical" evidence="8">
    <location>
        <begin position="192"/>
        <end position="211"/>
    </location>
</feature>
<dbReference type="GO" id="GO:0022857">
    <property type="term" value="F:transmembrane transporter activity"/>
    <property type="evidence" value="ECO:0007669"/>
    <property type="project" value="InterPro"/>
</dbReference>
<evidence type="ECO:0000256" key="4">
    <source>
        <dbReference type="ARBA" id="ARBA00022475"/>
    </source>
</evidence>
<dbReference type="Pfam" id="PF01032">
    <property type="entry name" value="FecCD"/>
    <property type="match status" value="1"/>
</dbReference>
<dbReference type="STRING" id="1401.BK123_12725"/>